<dbReference type="AlphaFoldDB" id="A0A1I0LZC5"/>
<comment type="cofactor">
    <cofactor evidence="6">
        <name>Zn(2+)</name>
        <dbReference type="ChEBI" id="CHEBI:29105"/>
    </cofactor>
    <text evidence="6">Binds 1 zinc ion per subunit.</text>
</comment>
<keyword evidence="4 6" id="KW-0862">Zinc</keyword>
<feature type="domain" description="Peptidase M12A" evidence="7">
    <location>
        <begin position="82"/>
        <end position="287"/>
    </location>
</feature>
<evidence type="ECO:0000256" key="1">
    <source>
        <dbReference type="ARBA" id="ARBA00022670"/>
    </source>
</evidence>
<evidence type="ECO:0000256" key="5">
    <source>
        <dbReference type="ARBA" id="ARBA00023049"/>
    </source>
</evidence>
<dbReference type="GO" id="GO:0008270">
    <property type="term" value="F:zinc ion binding"/>
    <property type="evidence" value="ECO:0007669"/>
    <property type="project" value="UniProtKB-UniRule"/>
</dbReference>
<keyword evidence="3 6" id="KW-0378">Hydrolase</keyword>
<feature type="binding site" evidence="6">
    <location>
        <position position="186"/>
    </location>
    <ligand>
        <name>Zn(2+)</name>
        <dbReference type="ChEBI" id="CHEBI:29105"/>
        <note>catalytic</note>
    </ligand>
</feature>
<accession>A0A1I0LZC5</accession>
<dbReference type="InterPro" id="IPR024079">
    <property type="entry name" value="MetalloPept_cat_dom_sf"/>
</dbReference>
<proteinExistence type="predicted"/>
<name>A0A1I0LZC5_9BACT</name>
<comment type="caution">
    <text evidence="6">Lacks conserved residue(s) required for the propagation of feature annotation.</text>
</comment>
<dbReference type="RefSeq" id="WP_091914067.1">
    <property type="nucleotide sequence ID" value="NZ_FOIQ01000001.1"/>
</dbReference>
<gene>
    <name evidence="8" type="ORF">SAMN04487850_0135</name>
</gene>
<evidence type="ECO:0000313" key="9">
    <source>
        <dbReference type="Proteomes" id="UP000199373"/>
    </source>
</evidence>
<dbReference type="GO" id="GO:0004222">
    <property type="term" value="F:metalloendopeptidase activity"/>
    <property type="evidence" value="ECO:0007669"/>
    <property type="project" value="UniProtKB-UniRule"/>
</dbReference>
<dbReference type="Gene3D" id="3.40.390.10">
    <property type="entry name" value="Collagenase (Catalytic Domain)"/>
    <property type="match status" value="1"/>
</dbReference>
<keyword evidence="1 6" id="KW-0645">Protease</keyword>
<dbReference type="GO" id="GO:0006508">
    <property type="term" value="P:proteolysis"/>
    <property type="evidence" value="ECO:0007669"/>
    <property type="project" value="UniProtKB-KW"/>
</dbReference>
<evidence type="ECO:0000259" key="7">
    <source>
        <dbReference type="PROSITE" id="PS51864"/>
    </source>
</evidence>
<dbReference type="Proteomes" id="UP000199373">
    <property type="component" value="Unassembled WGS sequence"/>
</dbReference>
<organism evidence="8 9">
    <name type="scientific">Prevotella aff. ruminicola Tc2-24</name>
    <dbReference type="NCBI Taxonomy" id="81582"/>
    <lineage>
        <taxon>Bacteria</taxon>
        <taxon>Pseudomonadati</taxon>
        <taxon>Bacteroidota</taxon>
        <taxon>Bacteroidia</taxon>
        <taxon>Bacteroidales</taxon>
        <taxon>Prevotellaceae</taxon>
        <taxon>Prevotella</taxon>
    </lineage>
</organism>
<feature type="binding site" evidence="6">
    <location>
        <position position="196"/>
    </location>
    <ligand>
        <name>Zn(2+)</name>
        <dbReference type="ChEBI" id="CHEBI:29105"/>
        <note>catalytic</note>
    </ligand>
</feature>
<evidence type="ECO:0000256" key="6">
    <source>
        <dbReference type="PROSITE-ProRule" id="PRU01211"/>
    </source>
</evidence>
<evidence type="ECO:0000256" key="3">
    <source>
        <dbReference type="ARBA" id="ARBA00022801"/>
    </source>
</evidence>
<protein>
    <submittedName>
        <fullName evidence="8">Astacin (Peptidase family M12A)</fullName>
    </submittedName>
</protein>
<dbReference type="SUPFAM" id="SSF55486">
    <property type="entry name" value="Metalloproteases ('zincins'), catalytic domain"/>
    <property type="match status" value="1"/>
</dbReference>
<keyword evidence="5 6" id="KW-0482">Metalloprotease</keyword>
<sequence length="338" mass="37614">MASNKETKTSDKTLVELPSGATVARSGEQYTWQEDILLTEQQLELLASTGSPFVPMSEPQNGPLELPAAFGGGKKESTTRSCAVYPNANLWAMVRFVYAPNGYDFETQLAPSTKATIQAALRHWEATTNVRFYNATGQPTHDDTYNFDYPYIYFCNGSGNNSSVGRIGGKQVLHLNYFASMGNAAHEIGHAIGLYHEQSRHDRDNYITVNYSNIQPSKKGNFDKVTSNYYNMGAFDFSSIMLYSSDAFAIDPTIPTMTKKDGSTFTGQRIGLSDGDRRFPNYFYLPYIARSDTYAELDTIMYDSNNNRLTQAQILQIQAQLNNGNPTPPSNGRIANDF</sequence>
<dbReference type="InterPro" id="IPR006026">
    <property type="entry name" value="Peptidase_Metallo"/>
</dbReference>
<dbReference type="Pfam" id="PF01400">
    <property type="entry name" value="Astacin"/>
    <property type="match status" value="1"/>
</dbReference>
<dbReference type="PANTHER" id="PTHR10127">
    <property type="entry name" value="DISCOIDIN, CUB, EGF, LAMININ , AND ZINC METALLOPROTEASE DOMAIN CONTAINING"/>
    <property type="match status" value="1"/>
</dbReference>
<dbReference type="InterPro" id="IPR001506">
    <property type="entry name" value="Peptidase_M12A"/>
</dbReference>
<dbReference type="EMBL" id="FOIQ01000001">
    <property type="protein sequence ID" value="SEV81309.1"/>
    <property type="molecule type" value="Genomic_DNA"/>
</dbReference>
<feature type="binding site" evidence="6">
    <location>
        <position position="190"/>
    </location>
    <ligand>
        <name>Zn(2+)</name>
        <dbReference type="ChEBI" id="CHEBI:29105"/>
        <note>catalytic</note>
    </ligand>
</feature>
<dbReference type="SMART" id="SM00235">
    <property type="entry name" value="ZnMc"/>
    <property type="match status" value="1"/>
</dbReference>
<dbReference type="PANTHER" id="PTHR10127:SF780">
    <property type="entry name" value="METALLOENDOPEPTIDASE"/>
    <property type="match status" value="1"/>
</dbReference>
<evidence type="ECO:0000313" key="8">
    <source>
        <dbReference type="EMBL" id="SEV81309.1"/>
    </source>
</evidence>
<keyword evidence="2 6" id="KW-0479">Metal-binding</keyword>
<feature type="active site" evidence="6">
    <location>
        <position position="187"/>
    </location>
</feature>
<dbReference type="PROSITE" id="PS51864">
    <property type="entry name" value="ASTACIN"/>
    <property type="match status" value="1"/>
</dbReference>
<evidence type="ECO:0000256" key="4">
    <source>
        <dbReference type="ARBA" id="ARBA00022833"/>
    </source>
</evidence>
<evidence type="ECO:0000256" key="2">
    <source>
        <dbReference type="ARBA" id="ARBA00022723"/>
    </source>
</evidence>
<dbReference type="PRINTS" id="PR00480">
    <property type="entry name" value="ASTACIN"/>
</dbReference>
<dbReference type="CDD" id="cd04280">
    <property type="entry name" value="ZnMc_astacin_like"/>
    <property type="match status" value="1"/>
</dbReference>
<reference evidence="8 9" key="1">
    <citation type="submission" date="2016-10" db="EMBL/GenBank/DDBJ databases">
        <authorList>
            <person name="de Groot N.N."/>
        </authorList>
    </citation>
    <scope>NUCLEOTIDE SEQUENCE [LARGE SCALE GENOMIC DNA]</scope>
    <source>
        <strain evidence="8 9">TC2-24</strain>
    </source>
</reference>
<dbReference type="InterPro" id="IPR034035">
    <property type="entry name" value="Astacin-like_dom"/>
</dbReference>
<keyword evidence="9" id="KW-1185">Reference proteome</keyword>